<protein>
    <submittedName>
        <fullName evidence="1">Uncharacterized protein</fullName>
    </submittedName>
</protein>
<dbReference type="AlphaFoldDB" id="T2J1U4"/>
<gene>
    <name evidence="1" type="ORF">CWATWH0005_261</name>
</gene>
<evidence type="ECO:0000313" key="2">
    <source>
        <dbReference type="Proteomes" id="UP000017981"/>
    </source>
</evidence>
<reference evidence="1 2" key="2">
    <citation type="submission" date="2013-09" db="EMBL/GenBank/DDBJ databases">
        <title>Whole genome comparison of six Crocosphaera watsonii strains with differing phenotypes.</title>
        <authorList>
            <person name="Bench S.R."/>
            <person name="Heller P."/>
            <person name="Frank I."/>
            <person name="Arciniega M."/>
            <person name="Shilova I.N."/>
            <person name="Zehr J.P."/>
        </authorList>
    </citation>
    <scope>NUCLEOTIDE SEQUENCE [LARGE SCALE GENOMIC DNA]</scope>
    <source>
        <strain evidence="1 2">WH 0005</strain>
    </source>
</reference>
<comment type="caution">
    <text evidence="1">The sequence shown here is derived from an EMBL/GenBank/DDBJ whole genome shotgun (WGS) entry which is preliminary data.</text>
</comment>
<dbReference type="EMBL" id="CAQL01001002">
    <property type="protein sequence ID" value="CCQ58345.1"/>
    <property type="molecule type" value="Genomic_DNA"/>
</dbReference>
<proteinExistence type="predicted"/>
<reference evidence="1 2" key="1">
    <citation type="submission" date="2013-01" db="EMBL/GenBank/DDBJ databases">
        <authorList>
            <person name="Bench S."/>
        </authorList>
    </citation>
    <scope>NUCLEOTIDE SEQUENCE [LARGE SCALE GENOMIC DNA]</scope>
    <source>
        <strain evidence="1 2">WH 0005</strain>
    </source>
</reference>
<dbReference type="GeneID" id="88766106"/>
<dbReference type="Proteomes" id="UP000017981">
    <property type="component" value="Unassembled WGS sequence"/>
</dbReference>
<sequence>MPEYTRGQLRDVLTFIEMEGGVLFYGFTTKNFAGTDGLNLSQGDMLTLGHLDPGSVPATGIRIIAANSPKPPRVKKVINARPTANQQGNASTFCAPGKIRDAETAGWKFAKSGRNVTISNNNRTWTMGVNLAGGGMYLFPMNRIDAENHADVLGLQRPTQISRTERQRAFSGATRPRPAKMKLVLGGGSSISAFCSDASIDNALTAGWQITKPAINYE</sequence>
<organism evidence="1 2">
    <name type="scientific">Crocosphaera watsonii WH 0005</name>
    <dbReference type="NCBI Taxonomy" id="423472"/>
    <lineage>
        <taxon>Bacteria</taxon>
        <taxon>Bacillati</taxon>
        <taxon>Cyanobacteriota</taxon>
        <taxon>Cyanophyceae</taxon>
        <taxon>Oscillatoriophycideae</taxon>
        <taxon>Chroococcales</taxon>
        <taxon>Aphanothecaceae</taxon>
        <taxon>Crocosphaera</taxon>
    </lineage>
</organism>
<dbReference type="RefSeq" id="WP_021833844.1">
    <property type="nucleotide sequence ID" value="NZ_CAQL01001002.1"/>
</dbReference>
<evidence type="ECO:0000313" key="1">
    <source>
        <dbReference type="EMBL" id="CCQ58345.1"/>
    </source>
</evidence>
<accession>T2J1U4</accession>
<name>T2J1U4_CROWT</name>